<dbReference type="GO" id="GO:0004867">
    <property type="term" value="F:serine-type endopeptidase inhibitor activity"/>
    <property type="evidence" value="ECO:0007669"/>
    <property type="project" value="UniProtKB-KW"/>
</dbReference>
<feature type="signal peptide" evidence="5">
    <location>
        <begin position="1"/>
        <end position="19"/>
    </location>
</feature>
<dbReference type="Pfam" id="PF00079">
    <property type="entry name" value="Serpin"/>
    <property type="match status" value="1"/>
</dbReference>
<protein>
    <recommendedName>
        <fullName evidence="6">Serpin domain-containing protein</fullName>
    </recommendedName>
</protein>
<gene>
    <name evidence="7" type="ORF">WA026_005617</name>
</gene>
<comment type="caution">
    <text evidence="7">The sequence shown here is derived from an EMBL/GenBank/DDBJ whole genome shotgun (WGS) entry which is preliminary data.</text>
</comment>
<dbReference type="InterPro" id="IPR023796">
    <property type="entry name" value="Serpin_dom"/>
</dbReference>
<reference evidence="7 8" key="1">
    <citation type="submission" date="2023-03" db="EMBL/GenBank/DDBJ databases">
        <title>Genome insight into feeding habits of ladybird beetles.</title>
        <authorList>
            <person name="Li H.-S."/>
            <person name="Huang Y.-H."/>
            <person name="Pang H."/>
        </authorList>
    </citation>
    <scope>NUCLEOTIDE SEQUENCE [LARGE SCALE GENOMIC DNA]</scope>
    <source>
        <strain evidence="7">SYSU_2023b</strain>
        <tissue evidence="7">Whole body</tissue>
    </source>
</reference>
<accession>A0AAW1U2C4</accession>
<feature type="domain" description="Serpin" evidence="6">
    <location>
        <begin position="31"/>
        <end position="386"/>
    </location>
</feature>
<dbReference type="PANTHER" id="PTHR11461">
    <property type="entry name" value="SERINE PROTEASE INHIBITOR, SERPIN"/>
    <property type="match status" value="1"/>
</dbReference>
<dbReference type="GO" id="GO:0005615">
    <property type="term" value="C:extracellular space"/>
    <property type="evidence" value="ECO:0007669"/>
    <property type="project" value="InterPro"/>
</dbReference>
<keyword evidence="3" id="KW-0722">Serine protease inhibitor</keyword>
<feature type="chain" id="PRO_5043743946" description="Serpin domain-containing protein" evidence="5">
    <location>
        <begin position="20"/>
        <end position="386"/>
    </location>
</feature>
<dbReference type="InterPro" id="IPR042178">
    <property type="entry name" value="Serpin_sf_1"/>
</dbReference>
<name>A0AAW1U2C4_9CUCU</name>
<dbReference type="AlphaFoldDB" id="A0AAW1U2C4"/>
<dbReference type="PROSITE" id="PS00284">
    <property type="entry name" value="SERPIN"/>
    <property type="match status" value="1"/>
</dbReference>
<evidence type="ECO:0000256" key="2">
    <source>
        <dbReference type="ARBA" id="ARBA00022690"/>
    </source>
</evidence>
<evidence type="ECO:0000256" key="1">
    <source>
        <dbReference type="ARBA" id="ARBA00009500"/>
    </source>
</evidence>
<organism evidence="7 8">
    <name type="scientific">Henosepilachna vigintioctopunctata</name>
    <dbReference type="NCBI Taxonomy" id="420089"/>
    <lineage>
        <taxon>Eukaryota</taxon>
        <taxon>Metazoa</taxon>
        <taxon>Ecdysozoa</taxon>
        <taxon>Arthropoda</taxon>
        <taxon>Hexapoda</taxon>
        <taxon>Insecta</taxon>
        <taxon>Pterygota</taxon>
        <taxon>Neoptera</taxon>
        <taxon>Endopterygota</taxon>
        <taxon>Coleoptera</taxon>
        <taxon>Polyphaga</taxon>
        <taxon>Cucujiformia</taxon>
        <taxon>Coccinelloidea</taxon>
        <taxon>Coccinellidae</taxon>
        <taxon>Epilachninae</taxon>
        <taxon>Epilachnini</taxon>
        <taxon>Henosepilachna</taxon>
    </lineage>
</organism>
<evidence type="ECO:0000259" key="6">
    <source>
        <dbReference type="SMART" id="SM00093"/>
    </source>
</evidence>
<keyword evidence="2" id="KW-0646">Protease inhibitor</keyword>
<dbReference type="Proteomes" id="UP001431783">
    <property type="component" value="Unassembled WGS sequence"/>
</dbReference>
<evidence type="ECO:0000313" key="7">
    <source>
        <dbReference type="EMBL" id="KAK9874809.1"/>
    </source>
</evidence>
<dbReference type="InterPro" id="IPR036186">
    <property type="entry name" value="Serpin_sf"/>
</dbReference>
<dbReference type="InterPro" id="IPR042185">
    <property type="entry name" value="Serpin_sf_2"/>
</dbReference>
<proteinExistence type="inferred from homology"/>
<sequence>MKYLCSIIFVLISYSVVFGESIHDDLNHMSLNMYNELAKKHKGHVKNFVYSPYPVADILGLLSIGARGETASQIKSVLTMNLTDEKIGKEFKVLGKSLRSSDKISIQTAEKMYVAEGLVIEPEFVKVAHDSFDAGVENINFADSKAATKSINSWVEKQTNNKIKNIIPENTLDDLTRLVLVNTLYFKGNWEHPFKLSATSKAKFHNTKSESVDVDMMKLSATLQIGKDDSFGVSILRLPYEDDKAELLIILPNEIERFKPIENQLEKLWDIQNYTSTRVSVFLPRFRVESTMNLIPLLKNMGIKLLFEGADLKGITKEPIGVSAFQQKAFIDVDEFGTEAGAAAAAIADNRAVLEEPSEVFRVDHPFMFTLMYDGLEIMSGRVEKL</sequence>
<evidence type="ECO:0000313" key="8">
    <source>
        <dbReference type="Proteomes" id="UP001431783"/>
    </source>
</evidence>
<evidence type="ECO:0000256" key="4">
    <source>
        <dbReference type="RuleBase" id="RU000411"/>
    </source>
</evidence>
<dbReference type="EMBL" id="JARQZJ010000032">
    <property type="protein sequence ID" value="KAK9874809.1"/>
    <property type="molecule type" value="Genomic_DNA"/>
</dbReference>
<dbReference type="SMART" id="SM00093">
    <property type="entry name" value="SERPIN"/>
    <property type="match status" value="1"/>
</dbReference>
<dbReference type="InterPro" id="IPR023795">
    <property type="entry name" value="Serpin_CS"/>
</dbReference>
<keyword evidence="5" id="KW-0732">Signal</keyword>
<dbReference type="CDD" id="cd19601">
    <property type="entry name" value="serpin42Da-like"/>
    <property type="match status" value="1"/>
</dbReference>
<evidence type="ECO:0000256" key="5">
    <source>
        <dbReference type="SAM" id="SignalP"/>
    </source>
</evidence>
<dbReference type="InterPro" id="IPR000215">
    <property type="entry name" value="Serpin_fam"/>
</dbReference>
<dbReference type="PANTHER" id="PTHR11461:SF211">
    <property type="entry name" value="GH10112P-RELATED"/>
    <property type="match status" value="1"/>
</dbReference>
<evidence type="ECO:0000256" key="3">
    <source>
        <dbReference type="ARBA" id="ARBA00022900"/>
    </source>
</evidence>
<comment type="similarity">
    <text evidence="1 4">Belongs to the serpin family.</text>
</comment>
<dbReference type="Gene3D" id="2.30.39.10">
    <property type="entry name" value="Alpha-1-antitrypsin, domain 1"/>
    <property type="match status" value="1"/>
</dbReference>
<dbReference type="Gene3D" id="3.30.497.10">
    <property type="entry name" value="Antithrombin, subunit I, domain 2"/>
    <property type="match status" value="1"/>
</dbReference>
<keyword evidence="8" id="KW-1185">Reference proteome</keyword>
<dbReference type="SUPFAM" id="SSF56574">
    <property type="entry name" value="Serpins"/>
    <property type="match status" value="1"/>
</dbReference>